<dbReference type="AlphaFoldDB" id="A0A1L9P0Y0"/>
<organism evidence="1 2">
    <name type="scientific">Planktotalea frisia</name>
    <dbReference type="NCBI Taxonomy" id="696762"/>
    <lineage>
        <taxon>Bacteria</taxon>
        <taxon>Pseudomonadati</taxon>
        <taxon>Pseudomonadota</taxon>
        <taxon>Alphaproteobacteria</taxon>
        <taxon>Rhodobacterales</taxon>
        <taxon>Paracoccaceae</taxon>
        <taxon>Planktotalea</taxon>
    </lineage>
</organism>
<sequence length="136" mass="15358">MSYMNAIPSPVSSVFESLEPAQRDILLQARALIFEVAREDEHIGEIEETLRWGEPAYITCKKKTGSTIRLAIEKQRGQPAIFFNCKTTLVEEMRARFGAELSYSKNRAILLPRLDDPVETALKFAIGAALTYHLRS</sequence>
<evidence type="ECO:0008006" key="3">
    <source>
        <dbReference type="Google" id="ProtNLM"/>
    </source>
</evidence>
<dbReference type="STRING" id="696762.PFRI_06100"/>
<name>A0A1L9P0Y0_9RHOB</name>
<keyword evidence="2" id="KW-1185">Reference proteome</keyword>
<dbReference type="RefSeq" id="WP_211317826.1">
    <property type="nucleotide sequence ID" value="NZ_JABBAN010000076.1"/>
</dbReference>
<gene>
    <name evidence="1" type="ORF">PFRI_06100</name>
</gene>
<accession>A0A1L9P0Y0</accession>
<dbReference type="EMBL" id="MLCB01000054">
    <property type="protein sequence ID" value="OJI95141.1"/>
    <property type="molecule type" value="Genomic_DNA"/>
</dbReference>
<proteinExistence type="predicted"/>
<comment type="caution">
    <text evidence="1">The sequence shown here is derived from an EMBL/GenBank/DDBJ whole genome shotgun (WGS) entry which is preliminary data.</text>
</comment>
<dbReference type="Proteomes" id="UP000184514">
    <property type="component" value="Unassembled WGS sequence"/>
</dbReference>
<evidence type="ECO:0000313" key="2">
    <source>
        <dbReference type="Proteomes" id="UP000184514"/>
    </source>
</evidence>
<protein>
    <recommendedName>
        <fullName evidence="3">YdhG-like domain-containing protein</fullName>
    </recommendedName>
</protein>
<evidence type="ECO:0000313" key="1">
    <source>
        <dbReference type="EMBL" id="OJI95141.1"/>
    </source>
</evidence>
<reference evidence="1 2" key="1">
    <citation type="submission" date="2016-10" db="EMBL/GenBank/DDBJ databases">
        <title>Genome sequence of Planktotalea frisia SH6-1.</title>
        <authorList>
            <person name="Poehlein A."/>
            <person name="Bakenhus I."/>
            <person name="Voget S."/>
            <person name="Brinkhoff T."/>
            <person name="Simon M."/>
        </authorList>
    </citation>
    <scope>NUCLEOTIDE SEQUENCE [LARGE SCALE GENOMIC DNA]</scope>
    <source>
        <strain evidence="1 2">SH6-1</strain>
    </source>
</reference>